<reference evidence="1 2" key="1">
    <citation type="submission" date="2023-07" db="EMBL/GenBank/DDBJ databases">
        <title>Genomic Encyclopedia of Type Strains, Phase IV (KMG-IV): sequencing the most valuable type-strain genomes for metagenomic binning, comparative biology and taxonomic classification.</title>
        <authorList>
            <person name="Goeker M."/>
        </authorList>
    </citation>
    <scope>NUCLEOTIDE SEQUENCE [LARGE SCALE GENOMIC DNA]</scope>
    <source>
        <strain evidence="1 2">DSM 15561</strain>
    </source>
</reference>
<comment type="caution">
    <text evidence="1">The sequence shown here is derived from an EMBL/GenBank/DDBJ whole genome shotgun (WGS) entry which is preliminary data.</text>
</comment>
<name>A0ABU0LQ93_9HYPH</name>
<gene>
    <name evidence="1" type="ORF">QOZ99_001755</name>
</gene>
<evidence type="ECO:0000313" key="1">
    <source>
        <dbReference type="EMBL" id="MDQ0510867.1"/>
    </source>
</evidence>
<organism evidence="1 2">
    <name type="scientific">Ancylobacter amanitiformis</name>
    <dbReference type="NCBI Taxonomy" id="217069"/>
    <lineage>
        <taxon>Bacteria</taxon>
        <taxon>Pseudomonadati</taxon>
        <taxon>Pseudomonadota</taxon>
        <taxon>Alphaproteobacteria</taxon>
        <taxon>Hyphomicrobiales</taxon>
        <taxon>Xanthobacteraceae</taxon>
        <taxon>Ancylobacter</taxon>
    </lineage>
</organism>
<keyword evidence="2" id="KW-1185">Reference proteome</keyword>
<dbReference type="EMBL" id="JAUSVR010000004">
    <property type="protein sequence ID" value="MDQ0510867.1"/>
    <property type="molecule type" value="Genomic_DNA"/>
</dbReference>
<dbReference type="Proteomes" id="UP001235094">
    <property type="component" value="Unassembled WGS sequence"/>
</dbReference>
<proteinExistence type="predicted"/>
<accession>A0ABU0LQ93</accession>
<protein>
    <submittedName>
        <fullName evidence="1">YD repeat-containing protein</fullName>
    </submittedName>
</protein>
<sequence length="61" mass="6615">MSTTSNIGSPADIDWMPTSYTRDANGNVLTVSKTDGINTWVQTVTRDANGNVLTVSAWVRQ</sequence>
<evidence type="ECO:0000313" key="2">
    <source>
        <dbReference type="Proteomes" id="UP001235094"/>
    </source>
</evidence>
<dbReference type="RefSeq" id="WP_306889579.1">
    <property type="nucleotide sequence ID" value="NZ_JAUSVR010000004.1"/>
</dbReference>